<dbReference type="GO" id="GO:0046933">
    <property type="term" value="F:proton-transporting ATP synthase activity, rotational mechanism"/>
    <property type="evidence" value="ECO:0007669"/>
    <property type="project" value="UniProtKB-UniRule"/>
</dbReference>
<evidence type="ECO:0000256" key="6">
    <source>
        <dbReference type="ARBA" id="ARBA00023310"/>
    </source>
</evidence>
<keyword evidence="7" id="KW-0139">CF(1)</keyword>
<dbReference type="PRINTS" id="PR00125">
    <property type="entry name" value="ATPASEDELTA"/>
</dbReference>
<dbReference type="EMBL" id="FQTV01000001">
    <property type="protein sequence ID" value="SHE43524.1"/>
    <property type="molecule type" value="Genomic_DNA"/>
</dbReference>
<evidence type="ECO:0000256" key="3">
    <source>
        <dbReference type="ARBA" id="ARBA00022781"/>
    </source>
</evidence>
<dbReference type="AlphaFoldDB" id="A0A1M4TGR8"/>
<dbReference type="PANTHER" id="PTHR11910">
    <property type="entry name" value="ATP SYNTHASE DELTA CHAIN"/>
    <property type="match status" value="1"/>
</dbReference>
<gene>
    <name evidence="7" type="primary">atpH</name>
    <name evidence="8" type="ORF">SAMN05444405_101361</name>
</gene>
<accession>A0A1M4TGR8</accession>
<evidence type="ECO:0000256" key="2">
    <source>
        <dbReference type="ARBA" id="ARBA00022448"/>
    </source>
</evidence>
<evidence type="ECO:0000256" key="7">
    <source>
        <dbReference type="HAMAP-Rule" id="MF_01416"/>
    </source>
</evidence>
<evidence type="ECO:0000256" key="1">
    <source>
        <dbReference type="ARBA" id="ARBA00004370"/>
    </source>
</evidence>
<proteinExistence type="inferred from homology"/>
<dbReference type="Proteomes" id="UP000184509">
    <property type="component" value="Unassembled WGS sequence"/>
</dbReference>
<keyword evidence="4 7" id="KW-0406">Ion transport</keyword>
<dbReference type="RefSeq" id="WP_073398782.1">
    <property type="nucleotide sequence ID" value="NZ_FQTV01000001.1"/>
</dbReference>
<sequence>MNIGIIPMRYAKALFAFAQDKGLEEKVYAEMSTLSQSFAEHSSLKTVLDNPVLKNKDKHKLICTAAGTQVSDVYARFIELVLHHKREKHLQSIALMYQDLYRKAKKISIGSLVTASPLSAETEDRMKEMLMKDKEGTLEFKTAVDPEILGGFIFGIDTYRLDASVATQLKRVKTQFMDKNRKSI</sequence>
<dbReference type="SUPFAM" id="SSF47928">
    <property type="entry name" value="N-terminal domain of the delta subunit of the F1F0-ATP synthase"/>
    <property type="match status" value="1"/>
</dbReference>
<dbReference type="InterPro" id="IPR026015">
    <property type="entry name" value="ATP_synth_OSCP/delta_N_sf"/>
</dbReference>
<evidence type="ECO:0000256" key="4">
    <source>
        <dbReference type="ARBA" id="ARBA00023065"/>
    </source>
</evidence>
<comment type="function">
    <text evidence="7">F(1)F(0) ATP synthase produces ATP from ADP in the presence of a proton or sodium gradient. F-type ATPases consist of two structural domains, F(1) containing the extramembraneous catalytic core and F(0) containing the membrane proton channel, linked together by a central stalk and a peripheral stalk. During catalysis, ATP synthesis in the catalytic domain of F(1) is coupled via a rotary mechanism of the central stalk subunits to proton translocation.</text>
</comment>
<organism evidence="8 9">
    <name type="scientific">Bacteroides luti</name>
    <dbReference type="NCBI Taxonomy" id="1297750"/>
    <lineage>
        <taxon>Bacteria</taxon>
        <taxon>Pseudomonadati</taxon>
        <taxon>Bacteroidota</taxon>
        <taxon>Bacteroidia</taxon>
        <taxon>Bacteroidales</taxon>
        <taxon>Bacteroidaceae</taxon>
        <taxon>Bacteroides</taxon>
    </lineage>
</organism>
<dbReference type="Pfam" id="PF00213">
    <property type="entry name" value="OSCP"/>
    <property type="match status" value="1"/>
</dbReference>
<evidence type="ECO:0000256" key="5">
    <source>
        <dbReference type="ARBA" id="ARBA00023136"/>
    </source>
</evidence>
<keyword evidence="6 7" id="KW-0066">ATP synthesis</keyword>
<comment type="similarity">
    <text evidence="7">Belongs to the ATPase delta chain family.</text>
</comment>
<dbReference type="Gene3D" id="1.10.520.20">
    <property type="entry name" value="N-terminal domain of the delta subunit of the F1F0-ATP synthase"/>
    <property type="match status" value="1"/>
</dbReference>
<keyword evidence="7" id="KW-1003">Cell membrane</keyword>
<dbReference type="InterPro" id="IPR000711">
    <property type="entry name" value="ATPase_OSCP/dsu"/>
</dbReference>
<dbReference type="GO" id="GO:0045259">
    <property type="term" value="C:proton-transporting ATP synthase complex"/>
    <property type="evidence" value="ECO:0007669"/>
    <property type="project" value="UniProtKB-KW"/>
</dbReference>
<dbReference type="OrthoDB" id="9802471at2"/>
<reference evidence="8 9" key="1">
    <citation type="submission" date="2016-11" db="EMBL/GenBank/DDBJ databases">
        <authorList>
            <person name="Jaros S."/>
            <person name="Januszkiewicz K."/>
            <person name="Wedrychowicz H."/>
        </authorList>
    </citation>
    <scope>NUCLEOTIDE SEQUENCE [LARGE SCALE GENOMIC DNA]</scope>
    <source>
        <strain evidence="8 9">DSM 26991</strain>
    </source>
</reference>
<evidence type="ECO:0000313" key="9">
    <source>
        <dbReference type="Proteomes" id="UP000184509"/>
    </source>
</evidence>
<keyword evidence="9" id="KW-1185">Reference proteome</keyword>
<keyword evidence="5 7" id="KW-0472">Membrane</keyword>
<comment type="subcellular location">
    <subcellularLocation>
        <location evidence="7">Cell membrane</location>
        <topology evidence="7">Peripheral membrane protein</topology>
    </subcellularLocation>
    <subcellularLocation>
        <location evidence="1">Membrane</location>
    </subcellularLocation>
</comment>
<evidence type="ECO:0000313" key="8">
    <source>
        <dbReference type="EMBL" id="SHE43524.1"/>
    </source>
</evidence>
<dbReference type="GO" id="GO:0005886">
    <property type="term" value="C:plasma membrane"/>
    <property type="evidence" value="ECO:0007669"/>
    <property type="project" value="UniProtKB-SubCell"/>
</dbReference>
<protein>
    <recommendedName>
        <fullName evidence="7">ATP synthase subunit delta</fullName>
    </recommendedName>
    <alternativeName>
        <fullName evidence="7">ATP synthase F(1) sector subunit delta</fullName>
    </alternativeName>
    <alternativeName>
        <fullName evidence="7">F-type ATPase subunit delta</fullName>
        <shortName evidence="7">F-ATPase subunit delta</shortName>
    </alternativeName>
</protein>
<dbReference type="NCBIfam" id="TIGR01145">
    <property type="entry name" value="ATP_synt_delta"/>
    <property type="match status" value="1"/>
</dbReference>
<name>A0A1M4TGR8_9BACE</name>
<keyword evidence="2 7" id="KW-0813">Transport</keyword>
<dbReference type="STRING" id="1297750.SAMN05444405_101361"/>
<keyword evidence="3 7" id="KW-0375">Hydrogen ion transport</keyword>
<dbReference type="NCBIfam" id="NF009964">
    <property type="entry name" value="PRK13429.1-3"/>
    <property type="match status" value="1"/>
</dbReference>
<dbReference type="HAMAP" id="MF_01416">
    <property type="entry name" value="ATP_synth_delta_bact"/>
    <property type="match status" value="1"/>
</dbReference>
<comment type="function">
    <text evidence="7">This protein is part of the stalk that links CF(0) to CF(1). It either transmits conformational changes from CF(0) to CF(1) or is implicated in proton conduction.</text>
</comment>